<proteinExistence type="predicted"/>
<comment type="subcellular location">
    <subcellularLocation>
        <location evidence="1">Membrane</location>
        <topology evidence="1">Multi-pass membrane protein</topology>
    </subcellularLocation>
</comment>
<dbReference type="EC" id="3.4.21.-" evidence="7"/>
<feature type="transmembrane region" description="Helical" evidence="5">
    <location>
        <begin position="207"/>
        <end position="226"/>
    </location>
</feature>
<evidence type="ECO:0000259" key="6">
    <source>
        <dbReference type="Pfam" id="PF01694"/>
    </source>
</evidence>
<feature type="transmembrane region" description="Helical" evidence="5">
    <location>
        <begin position="29"/>
        <end position="48"/>
    </location>
</feature>
<evidence type="ECO:0000256" key="2">
    <source>
        <dbReference type="ARBA" id="ARBA00022692"/>
    </source>
</evidence>
<reference evidence="8" key="1">
    <citation type="journal article" date="2019" name="Int. J. Syst. Evol. Microbiol.">
        <title>The Global Catalogue of Microorganisms (GCM) 10K type strain sequencing project: providing services to taxonomists for standard genome sequencing and annotation.</title>
        <authorList>
            <consortium name="The Broad Institute Genomics Platform"/>
            <consortium name="The Broad Institute Genome Sequencing Center for Infectious Disease"/>
            <person name="Wu L."/>
            <person name="Ma J."/>
        </authorList>
    </citation>
    <scope>NUCLEOTIDE SEQUENCE [LARGE SCALE GENOMIC DNA]</scope>
    <source>
        <strain evidence="8">CGMCC 1.10992</strain>
    </source>
</reference>
<keyword evidence="3 5" id="KW-1133">Transmembrane helix</keyword>
<gene>
    <name evidence="7" type="primary">rrtA</name>
    <name evidence="7" type="ORF">ACFSJ3_13330</name>
</gene>
<dbReference type="Gene3D" id="1.20.1540.10">
    <property type="entry name" value="Rhomboid-like"/>
    <property type="match status" value="1"/>
</dbReference>
<keyword evidence="2 5" id="KW-0812">Transmembrane</keyword>
<dbReference type="NCBIfam" id="TIGR03902">
    <property type="entry name" value="rhom_GG_sort"/>
    <property type="match status" value="1"/>
</dbReference>
<dbReference type="EMBL" id="JBHUHT010000014">
    <property type="protein sequence ID" value="MFD2096972.1"/>
    <property type="molecule type" value="Genomic_DNA"/>
</dbReference>
<protein>
    <submittedName>
        <fullName evidence="7">Rhombosortase</fullName>
        <ecNumber evidence="7">3.4.21.-</ecNumber>
    </submittedName>
</protein>
<evidence type="ECO:0000256" key="1">
    <source>
        <dbReference type="ARBA" id="ARBA00004141"/>
    </source>
</evidence>
<evidence type="ECO:0000313" key="7">
    <source>
        <dbReference type="EMBL" id="MFD2096972.1"/>
    </source>
</evidence>
<keyword evidence="7" id="KW-0378">Hydrolase</keyword>
<feature type="transmembrane region" description="Helical" evidence="5">
    <location>
        <begin position="122"/>
        <end position="140"/>
    </location>
</feature>
<dbReference type="RefSeq" id="WP_345339724.1">
    <property type="nucleotide sequence ID" value="NZ_BAABLI010000011.1"/>
</dbReference>
<feature type="domain" description="Peptidase S54 rhomboid" evidence="6">
    <location>
        <begin position="82"/>
        <end position="221"/>
    </location>
</feature>
<dbReference type="InterPro" id="IPR023826">
    <property type="entry name" value="Rhom-like_SP_proteobac"/>
</dbReference>
<dbReference type="SUPFAM" id="SSF144091">
    <property type="entry name" value="Rhomboid-like"/>
    <property type="match status" value="1"/>
</dbReference>
<keyword evidence="8" id="KW-1185">Reference proteome</keyword>
<dbReference type="InterPro" id="IPR035952">
    <property type="entry name" value="Rhomboid-like_sf"/>
</dbReference>
<evidence type="ECO:0000256" key="3">
    <source>
        <dbReference type="ARBA" id="ARBA00022989"/>
    </source>
</evidence>
<feature type="transmembrane region" description="Helical" evidence="5">
    <location>
        <begin position="147"/>
        <end position="167"/>
    </location>
</feature>
<evidence type="ECO:0000256" key="4">
    <source>
        <dbReference type="ARBA" id="ARBA00023136"/>
    </source>
</evidence>
<keyword evidence="4 5" id="KW-0472">Membrane</keyword>
<evidence type="ECO:0000313" key="8">
    <source>
        <dbReference type="Proteomes" id="UP001597380"/>
    </source>
</evidence>
<comment type="caution">
    <text evidence="7">The sequence shown here is derived from an EMBL/GenBank/DDBJ whole genome shotgun (WGS) entry which is preliminary data.</text>
</comment>
<dbReference type="Pfam" id="PF01694">
    <property type="entry name" value="Rhomboid"/>
    <property type="match status" value="1"/>
</dbReference>
<organism evidence="7 8">
    <name type="scientific">Corallincola platygyrae</name>
    <dbReference type="NCBI Taxonomy" id="1193278"/>
    <lineage>
        <taxon>Bacteria</taxon>
        <taxon>Pseudomonadati</taxon>
        <taxon>Pseudomonadota</taxon>
        <taxon>Gammaproteobacteria</taxon>
        <taxon>Alteromonadales</taxon>
        <taxon>Psychromonadaceae</taxon>
        <taxon>Corallincola</taxon>
    </lineage>
</organism>
<dbReference type="GO" id="GO:0016787">
    <property type="term" value="F:hydrolase activity"/>
    <property type="evidence" value="ECO:0007669"/>
    <property type="project" value="UniProtKB-KW"/>
</dbReference>
<evidence type="ECO:0000256" key="5">
    <source>
        <dbReference type="SAM" id="Phobius"/>
    </source>
</evidence>
<dbReference type="InterPro" id="IPR022764">
    <property type="entry name" value="Peptidase_S54_rhomboid_dom"/>
</dbReference>
<sequence>MKRWLAALTTPLAGAKSFAGAKSLAGEKLSGYLFVAGLLLLLTLLQLFQDDLLPQLRLELAQGLLQSETQGTNHRVDVRFCQPWRLFTAHWLHANWSHFLLNIGSLIAALSLFPEMTRLSRLLPPLLLCPIAVSLGLVLFDTSNQWYIGYSGAFYGLLTCAAVQLFGRNPFAPFVLLFVIAKIGWEQTLGPLQSSSELMPGQIAIQAHLYGAICGVPLGLLSRFILAKSSSEA</sequence>
<dbReference type="Proteomes" id="UP001597380">
    <property type="component" value="Unassembled WGS sequence"/>
</dbReference>
<name>A0ABW4XNV9_9GAMM</name>
<accession>A0ABW4XNV9</accession>